<evidence type="ECO:0000256" key="2">
    <source>
        <dbReference type="SAM" id="Phobius"/>
    </source>
</evidence>
<reference evidence="4" key="2">
    <citation type="submission" date="2009-11" db="EMBL/GenBank/DDBJ databases">
        <title>The Genome Sequence of Allomyces macrogynus strain ATCC 38327.</title>
        <authorList>
            <consortium name="The Broad Institute Genome Sequencing Platform"/>
            <person name="Russ C."/>
            <person name="Cuomo C."/>
            <person name="Shea T."/>
            <person name="Young S.K."/>
            <person name="Zeng Q."/>
            <person name="Koehrsen M."/>
            <person name="Haas B."/>
            <person name="Borodovsky M."/>
            <person name="Guigo R."/>
            <person name="Alvarado L."/>
            <person name="Berlin A."/>
            <person name="Borenstein D."/>
            <person name="Chen Z."/>
            <person name="Engels R."/>
            <person name="Freedman E."/>
            <person name="Gellesch M."/>
            <person name="Goldberg J."/>
            <person name="Griggs A."/>
            <person name="Gujja S."/>
            <person name="Heiman D."/>
            <person name="Hepburn T."/>
            <person name="Howarth C."/>
            <person name="Jen D."/>
            <person name="Larson L."/>
            <person name="Lewis B."/>
            <person name="Mehta T."/>
            <person name="Park D."/>
            <person name="Pearson M."/>
            <person name="Roberts A."/>
            <person name="Saif S."/>
            <person name="Shenoy N."/>
            <person name="Sisk P."/>
            <person name="Stolte C."/>
            <person name="Sykes S."/>
            <person name="Walk T."/>
            <person name="White J."/>
            <person name="Yandava C."/>
            <person name="Burger G."/>
            <person name="Gray M.W."/>
            <person name="Holland P.W.H."/>
            <person name="King N."/>
            <person name="Lang F.B.F."/>
            <person name="Roger A.J."/>
            <person name="Ruiz-Trillo I."/>
            <person name="Lander E."/>
            <person name="Nusbaum C."/>
        </authorList>
    </citation>
    <scope>NUCLEOTIDE SEQUENCE [LARGE SCALE GENOMIC DNA]</scope>
    <source>
        <strain evidence="4">ATCC 38327</strain>
    </source>
</reference>
<dbReference type="Proteomes" id="UP000054350">
    <property type="component" value="Unassembled WGS sequence"/>
</dbReference>
<proteinExistence type="predicted"/>
<evidence type="ECO:0000313" key="3">
    <source>
        <dbReference type="EMBL" id="KNE59439.1"/>
    </source>
</evidence>
<evidence type="ECO:0000256" key="1">
    <source>
        <dbReference type="SAM" id="MobiDB-lite"/>
    </source>
</evidence>
<keyword evidence="2" id="KW-0472">Membrane</keyword>
<feature type="region of interest" description="Disordered" evidence="1">
    <location>
        <begin position="1"/>
        <end position="22"/>
    </location>
</feature>
<keyword evidence="2" id="KW-0812">Transmembrane</keyword>
<accession>A0A0L0SAK1</accession>
<organism evidence="3 4">
    <name type="scientific">Allomyces macrogynus (strain ATCC 38327)</name>
    <name type="common">Allomyces javanicus var. macrogynus</name>
    <dbReference type="NCBI Taxonomy" id="578462"/>
    <lineage>
        <taxon>Eukaryota</taxon>
        <taxon>Fungi</taxon>
        <taxon>Fungi incertae sedis</taxon>
        <taxon>Blastocladiomycota</taxon>
        <taxon>Blastocladiomycetes</taxon>
        <taxon>Blastocladiales</taxon>
        <taxon>Blastocladiaceae</taxon>
        <taxon>Allomyces</taxon>
    </lineage>
</organism>
<gene>
    <name evidence="3" type="ORF">AMAG_18178</name>
</gene>
<keyword evidence="4" id="KW-1185">Reference proteome</keyword>
<name>A0A0L0SAK1_ALLM3</name>
<dbReference type="EMBL" id="GG745334">
    <property type="protein sequence ID" value="KNE59439.1"/>
    <property type="molecule type" value="Genomic_DNA"/>
</dbReference>
<sequence length="109" mass="12116">MADPLASSRRSLTTRNPAVPTRPDAARVVHGGAGSFWCSSRRTRGTCIICECVNCRNHPRSSPLSSLVLVLRLARDRVVFFVCSCRLSFCCSSCFLVLVSFCRLHHLYP</sequence>
<reference evidence="3 4" key="1">
    <citation type="submission" date="2009-11" db="EMBL/GenBank/DDBJ databases">
        <title>Annotation of Allomyces macrogynus ATCC 38327.</title>
        <authorList>
            <consortium name="The Broad Institute Genome Sequencing Platform"/>
            <person name="Russ C."/>
            <person name="Cuomo C."/>
            <person name="Burger G."/>
            <person name="Gray M.W."/>
            <person name="Holland P.W.H."/>
            <person name="King N."/>
            <person name="Lang F.B.F."/>
            <person name="Roger A.J."/>
            <person name="Ruiz-Trillo I."/>
            <person name="Young S.K."/>
            <person name="Zeng Q."/>
            <person name="Gargeya S."/>
            <person name="Fitzgerald M."/>
            <person name="Haas B."/>
            <person name="Abouelleil A."/>
            <person name="Alvarado L."/>
            <person name="Arachchi H.M."/>
            <person name="Berlin A."/>
            <person name="Chapman S.B."/>
            <person name="Gearin G."/>
            <person name="Goldberg J."/>
            <person name="Griggs A."/>
            <person name="Gujja S."/>
            <person name="Hansen M."/>
            <person name="Heiman D."/>
            <person name="Howarth C."/>
            <person name="Larimer J."/>
            <person name="Lui A."/>
            <person name="MacDonald P.J.P."/>
            <person name="McCowen C."/>
            <person name="Montmayeur A."/>
            <person name="Murphy C."/>
            <person name="Neiman D."/>
            <person name="Pearson M."/>
            <person name="Priest M."/>
            <person name="Roberts A."/>
            <person name="Saif S."/>
            <person name="Shea T."/>
            <person name="Sisk P."/>
            <person name="Stolte C."/>
            <person name="Sykes S."/>
            <person name="Wortman J."/>
            <person name="Nusbaum C."/>
            <person name="Birren B."/>
        </authorList>
    </citation>
    <scope>NUCLEOTIDE SEQUENCE [LARGE SCALE GENOMIC DNA]</scope>
    <source>
        <strain evidence="3 4">ATCC 38327</strain>
    </source>
</reference>
<keyword evidence="2" id="KW-1133">Transmembrane helix</keyword>
<dbReference type="VEuPathDB" id="FungiDB:AMAG_18178"/>
<dbReference type="AlphaFoldDB" id="A0A0L0SAK1"/>
<evidence type="ECO:0000313" key="4">
    <source>
        <dbReference type="Proteomes" id="UP000054350"/>
    </source>
</evidence>
<protein>
    <submittedName>
        <fullName evidence="3">Uncharacterized protein</fullName>
    </submittedName>
</protein>
<feature type="transmembrane region" description="Helical" evidence="2">
    <location>
        <begin position="78"/>
        <end position="101"/>
    </location>
</feature>